<reference evidence="2 3" key="1">
    <citation type="submission" date="2020-07" db="EMBL/GenBank/DDBJ databases">
        <authorList>
            <person name="Feng X."/>
        </authorList>
    </citation>
    <scope>NUCLEOTIDE SEQUENCE [LARGE SCALE GENOMIC DNA]</scope>
    <source>
        <strain evidence="2 3">JCM14086</strain>
    </source>
</reference>
<gene>
    <name evidence="2" type="ORF">H5P30_11150</name>
</gene>
<dbReference type="RefSeq" id="WP_185693023.1">
    <property type="nucleotide sequence ID" value="NZ_JACHVA010000086.1"/>
</dbReference>
<accession>A0A7X1AYX8</accession>
<keyword evidence="1" id="KW-0812">Transmembrane</keyword>
<feature type="transmembrane region" description="Helical" evidence="1">
    <location>
        <begin position="61"/>
        <end position="82"/>
    </location>
</feature>
<keyword evidence="3" id="KW-1185">Reference proteome</keyword>
<dbReference type="Proteomes" id="UP000525652">
    <property type="component" value="Unassembled WGS sequence"/>
</dbReference>
<dbReference type="EMBL" id="JACHVA010000086">
    <property type="protein sequence ID" value="MBC2602334.1"/>
    <property type="molecule type" value="Genomic_DNA"/>
</dbReference>
<dbReference type="AlphaFoldDB" id="A0A7X1AYX8"/>
<organism evidence="2 3">
    <name type="scientific">Puniceicoccus vermicola</name>
    <dbReference type="NCBI Taxonomy" id="388746"/>
    <lineage>
        <taxon>Bacteria</taxon>
        <taxon>Pseudomonadati</taxon>
        <taxon>Verrucomicrobiota</taxon>
        <taxon>Opitutia</taxon>
        <taxon>Puniceicoccales</taxon>
        <taxon>Puniceicoccaceae</taxon>
        <taxon>Puniceicoccus</taxon>
    </lineage>
</organism>
<protein>
    <submittedName>
        <fullName evidence="2">Uncharacterized protein</fullName>
    </submittedName>
</protein>
<proteinExistence type="predicted"/>
<sequence>MSIGEIISIALLCIKLAPAFLLLVLGLRYLFYNPDGWNLDRMYEKYFHGRRKKKYRRFTQNIGFVLLIIGLIYTWFVVWPIFEEFFIENPK</sequence>
<keyword evidence="1" id="KW-1133">Transmembrane helix</keyword>
<evidence type="ECO:0000313" key="3">
    <source>
        <dbReference type="Proteomes" id="UP000525652"/>
    </source>
</evidence>
<comment type="caution">
    <text evidence="2">The sequence shown here is derived from an EMBL/GenBank/DDBJ whole genome shotgun (WGS) entry which is preliminary data.</text>
</comment>
<evidence type="ECO:0000256" key="1">
    <source>
        <dbReference type="SAM" id="Phobius"/>
    </source>
</evidence>
<name>A0A7X1AYX8_9BACT</name>
<evidence type="ECO:0000313" key="2">
    <source>
        <dbReference type="EMBL" id="MBC2602334.1"/>
    </source>
</evidence>
<feature type="transmembrane region" description="Helical" evidence="1">
    <location>
        <begin position="6"/>
        <end position="31"/>
    </location>
</feature>
<keyword evidence="1" id="KW-0472">Membrane</keyword>